<reference evidence="2" key="2">
    <citation type="submission" date="2021-02" db="EMBL/GenBank/DDBJ databases">
        <authorList>
            <person name="Kimball J.A."/>
            <person name="Haas M.W."/>
            <person name="Macchietto M."/>
            <person name="Kono T."/>
            <person name="Duquette J."/>
            <person name="Shao M."/>
        </authorList>
    </citation>
    <scope>NUCLEOTIDE SEQUENCE</scope>
    <source>
        <tissue evidence="2">Fresh leaf tissue</tissue>
    </source>
</reference>
<reference evidence="2" key="1">
    <citation type="journal article" date="2021" name="bioRxiv">
        <title>Whole Genome Assembly and Annotation of Northern Wild Rice, Zizania palustris L., Supports a Whole Genome Duplication in the Zizania Genus.</title>
        <authorList>
            <person name="Haas M."/>
            <person name="Kono T."/>
            <person name="Macchietto M."/>
            <person name="Millas R."/>
            <person name="McGilp L."/>
            <person name="Shao M."/>
            <person name="Duquette J."/>
            <person name="Hirsch C.N."/>
            <person name="Kimball J."/>
        </authorList>
    </citation>
    <scope>NUCLEOTIDE SEQUENCE</scope>
    <source>
        <tissue evidence="2">Fresh leaf tissue</tissue>
    </source>
</reference>
<feature type="region of interest" description="Disordered" evidence="1">
    <location>
        <begin position="82"/>
        <end position="118"/>
    </location>
</feature>
<keyword evidence="3" id="KW-1185">Reference proteome</keyword>
<proteinExistence type="predicted"/>
<comment type="caution">
    <text evidence="2">The sequence shown here is derived from an EMBL/GenBank/DDBJ whole genome shotgun (WGS) entry which is preliminary data.</text>
</comment>
<evidence type="ECO:0000313" key="2">
    <source>
        <dbReference type="EMBL" id="KAG8095182.1"/>
    </source>
</evidence>
<feature type="compositionally biased region" description="Basic and acidic residues" evidence="1">
    <location>
        <begin position="86"/>
        <end position="111"/>
    </location>
</feature>
<dbReference type="AlphaFoldDB" id="A0A8J5WUN3"/>
<organism evidence="2 3">
    <name type="scientific">Zizania palustris</name>
    <name type="common">Northern wild rice</name>
    <dbReference type="NCBI Taxonomy" id="103762"/>
    <lineage>
        <taxon>Eukaryota</taxon>
        <taxon>Viridiplantae</taxon>
        <taxon>Streptophyta</taxon>
        <taxon>Embryophyta</taxon>
        <taxon>Tracheophyta</taxon>
        <taxon>Spermatophyta</taxon>
        <taxon>Magnoliopsida</taxon>
        <taxon>Liliopsida</taxon>
        <taxon>Poales</taxon>
        <taxon>Poaceae</taxon>
        <taxon>BOP clade</taxon>
        <taxon>Oryzoideae</taxon>
        <taxon>Oryzeae</taxon>
        <taxon>Zizaniinae</taxon>
        <taxon>Zizania</taxon>
    </lineage>
</organism>
<accession>A0A8J5WUN3</accession>
<evidence type="ECO:0000256" key="1">
    <source>
        <dbReference type="SAM" id="MobiDB-lite"/>
    </source>
</evidence>
<sequence>MPVPSPMVKESTSDKVLVTERETLVPGALVPEAAVLEAAEGVSSDEEIATEEITAEVAAALLQGVAAFFNAECGRFAGEAAGLSDHLADSEERASNLEDSLQRDQGHRAALEVEDENL</sequence>
<evidence type="ECO:0000313" key="3">
    <source>
        <dbReference type="Proteomes" id="UP000729402"/>
    </source>
</evidence>
<protein>
    <submittedName>
        <fullName evidence="2">Uncharacterized protein</fullName>
    </submittedName>
</protein>
<dbReference type="Proteomes" id="UP000729402">
    <property type="component" value="Unassembled WGS sequence"/>
</dbReference>
<dbReference type="EMBL" id="JAAALK010000080">
    <property type="protein sequence ID" value="KAG8095182.1"/>
    <property type="molecule type" value="Genomic_DNA"/>
</dbReference>
<name>A0A8J5WUN3_ZIZPA</name>
<gene>
    <name evidence="2" type="ORF">GUJ93_ZPchr0012g19648</name>
</gene>